<dbReference type="GO" id="GO:0016787">
    <property type="term" value="F:hydrolase activity"/>
    <property type="evidence" value="ECO:0007669"/>
    <property type="project" value="UniProtKB-KW"/>
</dbReference>
<dbReference type="SUPFAM" id="SSF63829">
    <property type="entry name" value="Calcium-dependent phosphotriesterase"/>
    <property type="match status" value="1"/>
</dbReference>
<name>A0A423PEI8_9GAMM</name>
<sequence length="297" mass="31687">MRREISTLVSDLSFLECPRWHGGRIWFVDFYTHRVFSSAEDGGDLRIEADVPQQPSGLGWLPDGRLLVVSMRDARLLRREADGRLVTHADLGPYVGGHPNDMVVDAQGRAYVGNFGFDLMAGAPIAPAALLRVDPDGGVTRVADDLWFPNGSVLTDDGALLVNETFGNRVSAFDVAADGSLSNRRDWAAFGDPPAARDLATALGELALAPDGCGLDAEGALWIADALGERLIRVREGGEILEEIPTGTGVFACMLGGADGRTLFACLAPDFDEHARSAAREATLAAIRVDVPHAGRP</sequence>
<dbReference type="RefSeq" id="WP_123632343.1">
    <property type="nucleotide sequence ID" value="NZ_AYKH01000044.1"/>
</dbReference>
<dbReference type="InterPro" id="IPR013658">
    <property type="entry name" value="SGL"/>
</dbReference>
<gene>
    <name evidence="3" type="ORF">SAOR_16210</name>
</gene>
<dbReference type="Gene3D" id="2.120.10.30">
    <property type="entry name" value="TolB, C-terminal domain"/>
    <property type="match status" value="1"/>
</dbReference>
<evidence type="ECO:0000313" key="4">
    <source>
        <dbReference type="Proteomes" id="UP000283993"/>
    </source>
</evidence>
<feature type="domain" description="SMP-30/Gluconolactonase/LRE-like region" evidence="2">
    <location>
        <begin position="16"/>
        <end position="264"/>
    </location>
</feature>
<evidence type="ECO:0000259" key="2">
    <source>
        <dbReference type="Pfam" id="PF08450"/>
    </source>
</evidence>
<dbReference type="PANTHER" id="PTHR47572">
    <property type="entry name" value="LIPOPROTEIN-RELATED"/>
    <property type="match status" value="1"/>
</dbReference>
<accession>A0A423PEI8</accession>
<proteinExistence type="predicted"/>
<evidence type="ECO:0000313" key="3">
    <source>
        <dbReference type="EMBL" id="ROO23976.1"/>
    </source>
</evidence>
<dbReference type="InterPro" id="IPR051262">
    <property type="entry name" value="SMP-30/CGR1_Lactonase"/>
</dbReference>
<dbReference type="PANTHER" id="PTHR47572:SF4">
    <property type="entry name" value="LACTONASE DRP35"/>
    <property type="match status" value="1"/>
</dbReference>
<evidence type="ECO:0000256" key="1">
    <source>
        <dbReference type="ARBA" id="ARBA00022801"/>
    </source>
</evidence>
<keyword evidence="4" id="KW-1185">Reference proteome</keyword>
<protein>
    <submittedName>
        <fullName evidence="3">Gluconolactonase</fullName>
    </submittedName>
</protein>
<dbReference type="Pfam" id="PF08450">
    <property type="entry name" value="SGL"/>
    <property type="match status" value="1"/>
</dbReference>
<reference evidence="3 4" key="1">
    <citation type="submission" date="2013-10" db="EMBL/GenBank/DDBJ databases">
        <title>Salinisphaera orenii MK-B5 Genome Sequencing.</title>
        <authorList>
            <person name="Lai Q."/>
            <person name="Li C."/>
            <person name="Shao Z."/>
        </authorList>
    </citation>
    <scope>NUCLEOTIDE SEQUENCE [LARGE SCALE GENOMIC DNA]</scope>
    <source>
        <strain evidence="3 4">MK-B5</strain>
    </source>
</reference>
<dbReference type="AlphaFoldDB" id="A0A423PEI8"/>
<keyword evidence="1" id="KW-0378">Hydrolase</keyword>
<dbReference type="Proteomes" id="UP000283993">
    <property type="component" value="Unassembled WGS sequence"/>
</dbReference>
<dbReference type="EMBL" id="AYKH01000044">
    <property type="protein sequence ID" value="ROO23976.1"/>
    <property type="molecule type" value="Genomic_DNA"/>
</dbReference>
<comment type="caution">
    <text evidence="3">The sequence shown here is derived from an EMBL/GenBank/DDBJ whole genome shotgun (WGS) entry which is preliminary data.</text>
</comment>
<dbReference type="InterPro" id="IPR011042">
    <property type="entry name" value="6-blade_b-propeller_TolB-like"/>
</dbReference>
<organism evidence="3 4">
    <name type="scientific">Salinisphaera orenii MK-B5</name>
    <dbReference type="NCBI Taxonomy" id="856730"/>
    <lineage>
        <taxon>Bacteria</taxon>
        <taxon>Pseudomonadati</taxon>
        <taxon>Pseudomonadota</taxon>
        <taxon>Gammaproteobacteria</taxon>
        <taxon>Salinisphaerales</taxon>
        <taxon>Salinisphaeraceae</taxon>
        <taxon>Salinisphaera</taxon>
    </lineage>
</organism>